<feature type="site" description="Part of a proton relay during catalysis" evidence="12 16">
    <location>
        <position position="44"/>
    </location>
</feature>
<keyword evidence="6 12" id="KW-0028">Amino-acid biosynthesis</keyword>
<keyword evidence="8 12" id="KW-0457">Lysine biosynthesis</keyword>
<feature type="site" description="L-lysine inhibitor binding" evidence="16">
    <location>
        <position position="80"/>
    </location>
</feature>
<feature type="active site" description="Schiff-base intermediate with substrate" evidence="12 14">
    <location>
        <position position="162"/>
    </location>
</feature>
<evidence type="ECO:0000256" key="6">
    <source>
        <dbReference type="ARBA" id="ARBA00022605"/>
    </source>
</evidence>
<dbReference type="PANTHER" id="PTHR12128:SF66">
    <property type="entry name" value="4-HYDROXY-2-OXOGLUTARATE ALDOLASE, MITOCHONDRIAL"/>
    <property type="match status" value="1"/>
</dbReference>
<proteinExistence type="inferred from homology"/>
<dbReference type="PROSITE" id="PS00665">
    <property type="entry name" value="DHDPS_1"/>
    <property type="match status" value="1"/>
</dbReference>
<keyword evidence="9 12" id="KW-0456">Lyase</keyword>
<feature type="site" description="L-lysine inhibitor binding" evidence="16">
    <location>
        <position position="106"/>
    </location>
</feature>
<dbReference type="Pfam" id="PF00701">
    <property type="entry name" value="DHDPS"/>
    <property type="match status" value="1"/>
</dbReference>
<dbReference type="EMBL" id="DXHV01000040">
    <property type="protein sequence ID" value="HIW00256.1"/>
    <property type="molecule type" value="Genomic_DNA"/>
</dbReference>
<evidence type="ECO:0000256" key="2">
    <source>
        <dbReference type="ARBA" id="ARBA00005120"/>
    </source>
</evidence>
<keyword evidence="10 12" id="KW-0704">Schiff base</keyword>
<feature type="binding site" evidence="12 15">
    <location>
        <position position="204"/>
    </location>
    <ligand>
        <name>pyruvate</name>
        <dbReference type="ChEBI" id="CHEBI:15361"/>
    </ligand>
</feature>
<reference evidence="17" key="2">
    <citation type="submission" date="2021-04" db="EMBL/GenBank/DDBJ databases">
        <authorList>
            <person name="Gilroy R."/>
        </authorList>
    </citation>
    <scope>NUCLEOTIDE SEQUENCE</scope>
    <source>
        <strain evidence="17">ChiHecec2B26-446</strain>
    </source>
</reference>
<dbReference type="Proteomes" id="UP000886752">
    <property type="component" value="Unassembled WGS sequence"/>
</dbReference>
<feature type="site" description="L-lysine inhibitor binding; via carbonyl oxygen" evidence="16">
    <location>
        <position position="49"/>
    </location>
</feature>
<dbReference type="HAMAP" id="MF_00418">
    <property type="entry name" value="DapA"/>
    <property type="match status" value="1"/>
</dbReference>
<comment type="function">
    <text evidence="1 12">Catalyzes the condensation of (S)-aspartate-beta-semialdehyde [(S)-ASA] and pyruvate to 4-hydroxy-tetrahydrodipicolinate (HTPA).</text>
</comment>
<dbReference type="CDD" id="cd00950">
    <property type="entry name" value="DHDPS"/>
    <property type="match status" value="1"/>
</dbReference>
<comment type="subunit">
    <text evidence="12">Homotetramer; dimer of dimers.</text>
</comment>
<evidence type="ECO:0000256" key="7">
    <source>
        <dbReference type="ARBA" id="ARBA00022915"/>
    </source>
</evidence>
<dbReference type="PRINTS" id="PR00146">
    <property type="entry name" value="DHPICSNTHASE"/>
</dbReference>
<dbReference type="AlphaFoldDB" id="A0A9D1PW00"/>
<evidence type="ECO:0000256" key="10">
    <source>
        <dbReference type="ARBA" id="ARBA00023270"/>
    </source>
</evidence>
<evidence type="ECO:0000256" key="4">
    <source>
        <dbReference type="ARBA" id="ARBA00012086"/>
    </source>
</evidence>
<comment type="similarity">
    <text evidence="3 12 13">Belongs to the DapA family.</text>
</comment>
<feature type="site" description="L-lysine inhibitor binding" evidence="16">
    <location>
        <position position="84"/>
    </location>
</feature>
<accession>A0A9D1PW00</accession>
<comment type="caution">
    <text evidence="12">Was originally thought to be a dihydrodipicolinate synthase (DHDPS), catalyzing the condensation of (S)-aspartate-beta-semialdehyde [(S)-ASA] and pyruvate to dihydrodipicolinate (DHDP). However, it was shown in E.coli that the product of the enzymatic reaction is not dihydrodipicolinate but in fact (4S)-4-hydroxy-2,3,4,5-tetrahydro-(2S)-dipicolinic acid (HTPA), and that the consecutive dehydration reaction leading to DHDP is not spontaneous but catalyzed by DapB.</text>
</comment>
<dbReference type="SUPFAM" id="SSF51569">
    <property type="entry name" value="Aldolase"/>
    <property type="match status" value="1"/>
</dbReference>
<comment type="subcellular location">
    <subcellularLocation>
        <location evidence="12">Cytoplasm</location>
    </subcellularLocation>
</comment>
<dbReference type="InterPro" id="IPR013785">
    <property type="entry name" value="Aldolase_TIM"/>
</dbReference>
<evidence type="ECO:0000256" key="11">
    <source>
        <dbReference type="ARBA" id="ARBA00047836"/>
    </source>
</evidence>
<gene>
    <name evidence="12 17" type="primary">dapA</name>
    <name evidence="17" type="ORF">H9894_03610</name>
</gene>
<comment type="catalytic activity">
    <reaction evidence="11 12">
        <text>L-aspartate 4-semialdehyde + pyruvate = (2S,4S)-4-hydroxy-2,3,4,5-tetrahydrodipicolinate + H2O + H(+)</text>
        <dbReference type="Rhea" id="RHEA:34171"/>
        <dbReference type="ChEBI" id="CHEBI:15361"/>
        <dbReference type="ChEBI" id="CHEBI:15377"/>
        <dbReference type="ChEBI" id="CHEBI:15378"/>
        <dbReference type="ChEBI" id="CHEBI:67139"/>
        <dbReference type="ChEBI" id="CHEBI:537519"/>
        <dbReference type="EC" id="4.3.3.7"/>
    </reaction>
</comment>
<dbReference type="InterPro" id="IPR002220">
    <property type="entry name" value="DapA-like"/>
</dbReference>
<dbReference type="GO" id="GO:0008840">
    <property type="term" value="F:4-hydroxy-tetrahydrodipicolinate synthase activity"/>
    <property type="evidence" value="ECO:0007669"/>
    <property type="project" value="UniProtKB-UniRule"/>
</dbReference>
<dbReference type="InterPro" id="IPR005263">
    <property type="entry name" value="DapA"/>
</dbReference>
<sequence length="294" mass="31809">MQFSGVFTAIITPFKNGNIDEDAFRALIDWEIEEGVSGLVPCGTTGESATLSHDEHKRVIEICVDQVKGRVKVLAGSGSNNTIEAINLTRFAQEAGADGALLITPYYNKPTQEGLYHHYATVARAVDIPLVAYNVPGRTGCNMLPATIARLAHEFPNFVGVKEATGNMVQCSELIAACPEDFCVLSGDDFTAFPLWALGGCGVISVTSNIAPRAMSDLWKAFEQGDFQKARTLHHQLFPLHQAMFMVSNPIPVKTALALMGKVEEEMRLPLFPLSAADRAKLVSAMQDAGLLAR</sequence>
<dbReference type="SMART" id="SM01130">
    <property type="entry name" value="DHDPS"/>
    <property type="match status" value="1"/>
</dbReference>
<keyword evidence="5 12" id="KW-0963">Cytoplasm</keyword>
<comment type="pathway">
    <text evidence="2 12">Amino-acid biosynthesis; L-lysine biosynthesis via DAP pathway; (S)-tetrahydrodipicolinate from L-aspartate: step 3/4.</text>
</comment>
<evidence type="ECO:0000256" key="14">
    <source>
        <dbReference type="PIRSR" id="PIRSR001365-1"/>
    </source>
</evidence>
<dbReference type="PANTHER" id="PTHR12128">
    <property type="entry name" value="DIHYDRODIPICOLINATE SYNTHASE"/>
    <property type="match status" value="1"/>
</dbReference>
<evidence type="ECO:0000313" key="18">
    <source>
        <dbReference type="Proteomes" id="UP000886752"/>
    </source>
</evidence>
<dbReference type="EC" id="4.3.3.7" evidence="4 12"/>
<organism evidence="17 18">
    <name type="scientific">Candidatus Desulfovibrio intestinipullorum</name>
    <dbReference type="NCBI Taxonomy" id="2838536"/>
    <lineage>
        <taxon>Bacteria</taxon>
        <taxon>Pseudomonadati</taxon>
        <taxon>Thermodesulfobacteriota</taxon>
        <taxon>Desulfovibrionia</taxon>
        <taxon>Desulfovibrionales</taxon>
        <taxon>Desulfovibrionaceae</taxon>
        <taxon>Desulfovibrio</taxon>
    </lineage>
</organism>
<feature type="active site" description="Proton donor/acceptor" evidence="12 14">
    <location>
        <position position="133"/>
    </location>
</feature>
<dbReference type="Gene3D" id="3.20.20.70">
    <property type="entry name" value="Aldolase class I"/>
    <property type="match status" value="1"/>
</dbReference>
<evidence type="ECO:0000256" key="9">
    <source>
        <dbReference type="ARBA" id="ARBA00023239"/>
    </source>
</evidence>
<evidence type="ECO:0000256" key="16">
    <source>
        <dbReference type="PIRSR" id="PIRSR001365-3"/>
    </source>
</evidence>
<evidence type="ECO:0000256" key="13">
    <source>
        <dbReference type="PIRNR" id="PIRNR001365"/>
    </source>
</evidence>
<evidence type="ECO:0000256" key="15">
    <source>
        <dbReference type="PIRSR" id="PIRSR001365-2"/>
    </source>
</evidence>
<evidence type="ECO:0000313" key="17">
    <source>
        <dbReference type="EMBL" id="HIW00256.1"/>
    </source>
</evidence>
<dbReference type="InterPro" id="IPR020624">
    <property type="entry name" value="Schiff_base-form_aldolases_CS"/>
</dbReference>
<evidence type="ECO:0000256" key="12">
    <source>
        <dbReference type="HAMAP-Rule" id="MF_00418"/>
    </source>
</evidence>
<dbReference type="NCBIfam" id="TIGR00674">
    <property type="entry name" value="dapA"/>
    <property type="match status" value="1"/>
</dbReference>
<keyword evidence="7 12" id="KW-0220">Diaminopimelate biosynthesis</keyword>
<dbReference type="GO" id="GO:0005829">
    <property type="term" value="C:cytosol"/>
    <property type="evidence" value="ECO:0007669"/>
    <property type="project" value="TreeGrafter"/>
</dbReference>
<evidence type="ECO:0000256" key="1">
    <source>
        <dbReference type="ARBA" id="ARBA00003294"/>
    </source>
</evidence>
<evidence type="ECO:0000256" key="8">
    <source>
        <dbReference type="ARBA" id="ARBA00023154"/>
    </source>
</evidence>
<dbReference type="GO" id="GO:0019877">
    <property type="term" value="P:diaminopimelate biosynthetic process"/>
    <property type="evidence" value="ECO:0007669"/>
    <property type="project" value="UniProtKB-UniRule"/>
</dbReference>
<comment type="caution">
    <text evidence="17">The sequence shown here is derived from an EMBL/GenBank/DDBJ whole genome shotgun (WGS) entry which is preliminary data.</text>
</comment>
<dbReference type="GO" id="GO:0009089">
    <property type="term" value="P:lysine biosynthetic process via diaminopimelate"/>
    <property type="evidence" value="ECO:0007669"/>
    <property type="project" value="UniProtKB-UniRule"/>
</dbReference>
<dbReference type="PROSITE" id="PS00666">
    <property type="entry name" value="DHDPS_2"/>
    <property type="match status" value="1"/>
</dbReference>
<evidence type="ECO:0000256" key="3">
    <source>
        <dbReference type="ARBA" id="ARBA00007592"/>
    </source>
</evidence>
<reference evidence="17" key="1">
    <citation type="journal article" date="2021" name="PeerJ">
        <title>Extensive microbial diversity within the chicken gut microbiome revealed by metagenomics and culture.</title>
        <authorList>
            <person name="Gilroy R."/>
            <person name="Ravi A."/>
            <person name="Getino M."/>
            <person name="Pursley I."/>
            <person name="Horton D.L."/>
            <person name="Alikhan N.F."/>
            <person name="Baker D."/>
            <person name="Gharbi K."/>
            <person name="Hall N."/>
            <person name="Watson M."/>
            <person name="Adriaenssens E.M."/>
            <person name="Foster-Nyarko E."/>
            <person name="Jarju S."/>
            <person name="Secka A."/>
            <person name="Antonio M."/>
            <person name="Oren A."/>
            <person name="Chaudhuri R.R."/>
            <person name="La Ragione R."/>
            <person name="Hildebrand F."/>
            <person name="Pallen M.J."/>
        </authorList>
    </citation>
    <scope>NUCLEOTIDE SEQUENCE</scope>
    <source>
        <strain evidence="17">ChiHecec2B26-446</strain>
    </source>
</reference>
<dbReference type="PIRSF" id="PIRSF001365">
    <property type="entry name" value="DHDPS"/>
    <property type="match status" value="1"/>
</dbReference>
<feature type="binding site" evidence="12 15">
    <location>
        <position position="45"/>
    </location>
    <ligand>
        <name>pyruvate</name>
        <dbReference type="ChEBI" id="CHEBI:15361"/>
    </ligand>
</feature>
<dbReference type="InterPro" id="IPR020625">
    <property type="entry name" value="Schiff_base-form_aldolases_AS"/>
</dbReference>
<name>A0A9D1PW00_9BACT</name>
<feature type="site" description="Part of a proton relay during catalysis" evidence="12 16">
    <location>
        <position position="107"/>
    </location>
</feature>
<protein>
    <recommendedName>
        <fullName evidence="4 12">4-hydroxy-tetrahydrodipicolinate synthase</fullName>
        <shortName evidence="12">HTPA synthase</shortName>
        <ecNumber evidence="4 12">4.3.3.7</ecNumber>
    </recommendedName>
</protein>
<evidence type="ECO:0000256" key="5">
    <source>
        <dbReference type="ARBA" id="ARBA00022490"/>
    </source>
</evidence>